<organism evidence="2 4">
    <name type="scientific">Dorea longicatena</name>
    <dbReference type="NCBI Taxonomy" id="88431"/>
    <lineage>
        <taxon>Bacteria</taxon>
        <taxon>Bacillati</taxon>
        <taxon>Bacillota</taxon>
        <taxon>Clostridia</taxon>
        <taxon>Lachnospirales</taxon>
        <taxon>Lachnospiraceae</taxon>
        <taxon>Dorea</taxon>
    </lineage>
</organism>
<dbReference type="AlphaFoldDB" id="A0A173YUA0"/>
<feature type="transmembrane region" description="Helical" evidence="1">
    <location>
        <begin position="155"/>
        <end position="178"/>
    </location>
</feature>
<feature type="transmembrane region" description="Helical" evidence="1">
    <location>
        <begin position="632"/>
        <end position="650"/>
    </location>
</feature>
<keyword evidence="1" id="KW-1133">Transmembrane helix</keyword>
<keyword evidence="1" id="KW-0472">Membrane</keyword>
<feature type="transmembrane region" description="Helical" evidence="1">
    <location>
        <begin position="275"/>
        <end position="302"/>
    </location>
</feature>
<feature type="transmembrane region" description="Helical" evidence="1">
    <location>
        <begin position="232"/>
        <end position="254"/>
    </location>
</feature>
<accession>A0A173YUA0</accession>
<dbReference type="PANTHER" id="PTHR46795:SF3">
    <property type="entry name" value="ABC TRANSPORTER PERMEASE"/>
    <property type="match status" value="1"/>
</dbReference>
<protein>
    <submittedName>
        <fullName evidence="2">FtsX-like permease family</fullName>
    </submittedName>
</protein>
<feature type="transmembrane region" description="Helical" evidence="1">
    <location>
        <begin position="575"/>
        <end position="598"/>
    </location>
</feature>
<proteinExistence type="predicted"/>
<evidence type="ECO:0000313" key="4">
    <source>
        <dbReference type="Proteomes" id="UP000095380"/>
    </source>
</evidence>
<feature type="transmembrane region" description="Helical" evidence="1">
    <location>
        <begin position="209"/>
        <end position="226"/>
    </location>
</feature>
<dbReference type="InterPro" id="IPR052536">
    <property type="entry name" value="ABC-4_Integral_Memb_Prot"/>
</dbReference>
<evidence type="ECO:0000313" key="3">
    <source>
        <dbReference type="EMBL" id="MZK40583.1"/>
    </source>
</evidence>
<feature type="transmembrane region" description="Helical" evidence="1">
    <location>
        <begin position="65"/>
        <end position="89"/>
    </location>
</feature>
<dbReference type="Proteomes" id="UP000472916">
    <property type="component" value="Unassembled WGS sequence"/>
</dbReference>
<dbReference type="EMBL" id="CYYM01000002">
    <property type="protein sequence ID" value="CUN67099.1"/>
    <property type="molecule type" value="Genomic_DNA"/>
</dbReference>
<feature type="transmembrane region" description="Helical" evidence="1">
    <location>
        <begin position="21"/>
        <end position="45"/>
    </location>
</feature>
<evidence type="ECO:0000313" key="5">
    <source>
        <dbReference type="Proteomes" id="UP000472916"/>
    </source>
</evidence>
<reference evidence="3 5" key="2">
    <citation type="journal article" date="2019" name="Nat. Med.">
        <title>A library of human gut bacterial isolates paired with longitudinal multiomics data enables mechanistic microbiome research.</title>
        <authorList>
            <person name="Poyet M."/>
            <person name="Groussin M."/>
            <person name="Gibbons S.M."/>
            <person name="Avila-Pacheco J."/>
            <person name="Jiang X."/>
            <person name="Kearney S.M."/>
            <person name="Perrotta A.R."/>
            <person name="Berdy B."/>
            <person name="Zhao S."/>
            <person name="Lieberman T.D."/>
            <person name="Swanson P.K."/>
            <person name="Smith M."/>
            <person name="Roesemann S."/>
            <person name="Alexander J.E."/>
            <person name="Rich S.A."/>
            <person name="Livny J."/>
            <person name="Vlamakis H."/>
            <person name="Clish C."/>
            <person name="Bullock K."/>
            <person name="Deik A."/>
            <person name="Scott J."/>
            <person name="Pierce K.A."/>
            <person name="Xavier R.J."/>
            <person name="Alm E.J."/>
        </authorList>
    </citation>
    <scope>NUCLEOTIDE SEQUENCE [LARGE SCALE GENOMIC DNA]</scope>
    <source>
        <strain evidence="3 5">BIOML-A6</strain>
    </source>
</reference>
<gene>
    <name evidence="2" type="ORF">ERS852408_00751</name>
    <name evidence="3" type="ORF">GT528_02410</name>
</gene>
<reference evidence="2 4" key="1">
    <citation type="submission" date="2015-09" db="EMBL/GenBank/DDBJ databases">
        <authorList>
            <consortium name="Pathogen Informatics"/>
        </authorList>
    </citation>
    <scope>NUCLEOTIDE SEQUENCE [LARGE SCALE GENOMIC DNA]</scope>
    <source>
        <strain evidence="2 4">2789STDY5608851</strain>
    </source>
</reference>
<name>A0A173YUA0_9FIRM</name>
<dbReference type="PANTHER" id="PTHR46795">
    <property type="entry name" value="ABC TRANSPORTER PERMEASE-RELATED-RELATED"/>
    <property type="match status" value="1"/>
</dbReference>
<evidence type="ECO:0000256" key="1">
    <source>
        <dbReference type="SAM" id="Phobius"/>
    </source>
</evidence>
<feature type="transmembrane region" description="Helical" evidence="1">
    <location>
        <begin position="670"/>
        <end position="689"/>
    </location>
</feature>
<dbReference type="EMBL" id="WWSC01000002">
    <property type="protein sequence ID" value="MZK40583.1"/>
    <property type="molecule type" value="Genomic_DNA"/>
</dbReference>
<evidence type="ECO:0000313" key="2">
    <source>
        <dbReference type="EMBL" id="CUN67099.1"/>
    </source>
</evidence>
<feature type="transmembrane region" description="Helical" evidence="1">
    <location>
        <begin position="110"/>
        <end position="135"/>
    </location>
</feature>
<keyword evidence="1" id="KW-0812">Transmembrane</keyword>
<dbReference type="Proteomes" id="UP000095380">
    <property type="component" value="Unassembled WGS sequence"/>
</dbReference>
<dbReference type="RefSeq" id="WP_055193879.1">
    <property type="nucleotide sequence ID" value="NZ_JBCPDY010000015.1"/>
</dbReference>
<sequence length="703" mass="82219">MKKDKLFFQIMKKIFWGHHKELRILILCETILTAISYAIVSGYQMFSNGHSSEYFMQEDGISKSFLSAGTILLFCGIILIITVLISYLGKRIPEYVFLQRMGISKKDLKTMVLYEAAVSYLVSIIAGFFVGKILTEGLKILMVRALHINFKLGRVAFFTYPSICILILFIYGLSFLLVKELQSDFLIITNMNETARIEKLEGRFRIPKIMIGIILCIYSVYAYSKIYHYESAYLIIAFFAGLYLSLRNIFSIFLERIKHKKQKKYYKNLLMNHRFYYRMNTVSRYILFFSLMSFLSCFYFGIQFISTVNAEKAESLYPYDFMCVADKSDDKLLEKIKAKYHVTLTEYPMVRVANADKTEHLEGRGETVIQGQQIGISESTYYKLKKTVDPSFKKKSLNLDKAGKRIYVVHQQDRATKAQPVDWYYNKKTPTLHIGVPCEYCDHADHETTYDKKIVAGEEISSLTGCYSTPKCENLIVFSDGYFKKSQNEWKDTEVLTGYKLDRYNAIYGDDGEPYIVEGPTKLVFIQADKKYIDQIDRELEAKEEKHKYIGNYDSTVKFHYSSKTAITDMKTERAVKSLICVYIIFTLSILNWIMLYAMNEMENKEKTEREKFLISMGMDRKERKKMNKREWYIYWIIPTIILIISTILFMQDTMAARMYSGDIRKICELQETGVVAVWIVINGIYFWIMNRKARRGIENHDK</sequence>